<name>A0AAN9L5A6_CANGL</name>
<dbReference type="EMBL" id="JAYMYQ010000005">
    <property type="protein sequence ID" value="KAK7328048.1"/>
    <property type="molecule type" value="Genomic_DNA"/>
</dbReference>
<dbReference type="AlphaFoldDB" id="A0AAN9L5A6"/>
<accession>A0AAN9L5A6</accession>
<evidence type="ECO:0000313" key="1">
    <source>
        <dbReference type="EMBL" id="KAK7328048.1"/>
    </source>
</evidence>
<organism evidence="1 2">
    <name type="scientific">Canavalia gladiata</name>
    <name type="common">Sword bean</name>
    <name type="synonym">Dolichos gladiatus</name>
    <dbReference type="NCBI Taxonomy" id="3824"/>
    <lineage>
        <taxon>Eukaryota</taxon>
        <taxon>Viridiplantae</taxon>
        <taxon>Streptophyta</taxon>
        <taxon>Embryophyta</taxon>
        <taxon>Tracheophyta</taxon>
        <taxon>Spermatophyta</taxon>
        <taxon>Magnoliopsida</taxon>
        <taxon>eudicotyledons</taxon>
        <taxon>Gunneridae</taxon>
        <taxon>Pentapetalae</taxon>
        <taxon>rosids</taxon>
        <taxon>fabids</taxon>
        <taxon>Fabales</taxon>
        <taxon>Fabaceae</taxon>
        <taxon>Papilionoideae</taxon>
        <taxon>50 kb inversion clade</taxon>
        <taxon>NPAAA clade</taxon>
        <taxon>indigoferoid/millettioid clade</taxon>
        <taxon>Phaseoleae</taxon>
        <taxon>Canavalia</taxon>
    </lineage>
</organism>
<comment type="caution">
    <text evidence="1">The sequence shown here is derived from an EMBL/GenBank/DDBJ whole genome shotgun (WGS) entry which is preliminary data.</text>
</comment>
<sequence length="79" mass="9046">MIHVHVERQDYEQVWTKKVSTLTVLALLMMGSMLDISCCLDGTLGAVAAEVDYIDLAFPRECCRCYHPFRHLGPFDWVV</sequence>
<protein>
    <submittedName>
        <fullName evidence="1">Uncharacterized protein</fullName>
    </submittedName>
</protein>
<gene>
    <name evidence="1" type="ORF">VNO77_22143</name>
</gene>
<evidence type="ECO:0000313" key="2">
    <source>
        <dbReference type="Proteomes" id="UP001367508"/>
    </source>
</evidence>
<keyword evidence="2" id="KW-1185">Reference proteome</keyword>
<reference evidence="1 2" key="1">
    <citation type="submission" date="2024-01" db="EMBL/GenBank/DDBJ databases">
        <title>The genomes of 5 underutilized Papilionoideae crops provide insights into root nodulation and disease resistanc.</title>
        <authorList>
            <person name="Jiang F."/>
        </authorList>
    </citation>
    <scope>NUCLEOTIDE SEQUENCE [LARGE SCALE GENOMIC DNA]</scope>
    <source>
        <strain evidence="1">LVBAO_FW01</strain>
        <tissue evidence="1">Leaves</tissue>
    </source>
</reference>
<dbReference type="Proteomes" id="UP001367508">
    <property type="component" value="Unassembled WGS sequence"/>
</dbReference>
<proteinExistence type="predicted"/>